<comment type="caution">
    <text evidence="1">The sequence shown here is derived from an EMBL/GenBank/DDBJ whole genome shotgun (WGS) entry which is preliminary data.</text>
</comment>
<name>A0A1Y3EUK5_9BILA</name>
<dbReference type="EMBL" id="LVZM01001972">
    <property type="protein sequence ID" value="OUC48843.1"/>
    <property type="molecule type" value="Genomic_DNA"/>
</dbReference>
<proteinExistence type="predicted"/>
<dbReference type="Proteomes" id="UP000243006">
    <property type="component" value="Unassembled WGS sequence"/>
</dbReference>
<accession>A0A1Y3EUK5</accession>
<evidence type="ECO:0000313" key="1">
    <source>
        <dbReference type="EMBL" id="OUC48843.1"/>
    </source>
</evidence>
<protein>
    <submittedName>
        <fullName evidence="1">Uncharacterized protein</fullName>
    </submittedName>
</protein>
<organism evidence="1 2">
    <name type="scientific">Trichinella nativa</name>
    <dbReference type="NCBI Taxonomy" id="6335"/>
    <lineage>
        <taxon>Eukaryota</taxon>
        <taxon>Metazoa</taxon>
        <taxon>Ecdysozoa</taxon>
        <taxon>Nematoda</taxon>
        <taxon>Enoplea</taxon>
        <taxon>Dorylaimia</taxon>
        <taxon>Trichinellida</taxon>
        <taxon>Trichinellidae</taxon>
        <taxon>Trichinella</taxon>
    </lineage>
</organism>
<evidence type="ECO:0000313" key="2">
    <source>
        <dbReference type="Proteomes" id="UP000243006"/>
    </source>
</evidence>
<reference evidence="1 2" key="1">
    <citation type="submission" date="2015-04" db="EMBL/GenBank/DDBJ databases">
        <title>Draft genome of the roundworm Trichinella nativa.</title>
        <authorList>
            <person name="Mitreva M."/>
        </authorList>
    </citation>
    <scope>NUCLEOTIDE SEQUENCE [LARGE SCALE GENOMIC DNA]</scope>
    <source>
        <strain evidence="1 2">ISS45</strain>
    </source>
</reference>
<sequence>MRALPFGQVIFPLKDYTIKRKKRVTFWRDFERNVTDIPIVTSEIHCSLVYYENLQRLTLTVMEANDLNLTGNNESWGMCIIFTQ</sequence>
<gene>
    <name evidence="1" type="ORF">D917_05921</name>
</gene>
<dbReference type="AlphaFoldDB" id="A0A1Y3EUK5"/>